<evidence type="ECO:0000313" key="2">
    <source>
        <dbReference type="Proteomes" id="UP000503540"/>
    </source>
</evidence>
<dbReference type="Gene3D" id="3.10.450.50">
    <property type="match status" value="1"/>
</dbReference>
<accession>A0A6G9YSQ0</accession>
<dbReference type="InterPro" id="IPR032710">
    <property type="entry name" value="NTF2-like_dom_sf"/>
</dbReference>
<evidence type="ECO:0000313" key="1">
    <source>
        <dbReference type="EMBL" id="QIS15913.1"/>
    </source>
</evidence>
<dbReference type="RefSeq" id="WP_167478081.1">
    <property type="nucleotide sequence ID" value="NZ_CP046172.1"/>
</dbReference>
<keyword evidence="2" id="KW-1185">Reference proteome</keyword>
<sequence>MTTISPVTADQLAAWWTDLWNGSFDLANRLCANDFRIFFAAAAPADGPHRGDKVTGPAQFVEFLHEYHATKPGVRFVVDGPAAGALDETGAGSFAIRWYAELPDRRKLSGIDMFDVVDGKLTTVWSVTGQRLFPTVEAD</sequence>
<gene>
    <name evidence="1" type="ORF">F5544_40485</name>
</gene>
<protein>
    <recommendedName>
        <fullName evidence="3">SnoaL-like domain-containing protein</fullName>
    </recommendedName>
</protein>
<dbReference type="EMBL" id="CP046172">
    <property type="protein sequence ID" value="QIS15913.1"/>
    <property type="molecule type" value="Genomic_DNA"/>
</dbReference>
<dbReference type="KEGG" id="nah:F5544_40485"/>
<evidence type="ECO:0008006" key="3">
    <source>
        <dbReference type="Google" id="ProtNLM"/>
    </source>
</evidence>
<organism evidence="1 2">
    <name type="scientific">Nocardia arthritidis</name>
    <dbReference type="NCBI Taxonomy" id="228602"/>
    <lineage>
        <taxon>Bacteria</taxon>
        <taxon>Bacillati</taxon>
        <taxon>Actinomycetota</taxon>
        <taxon>Actinomycetes</taxon>
        <taxon>Mycobacteriales</taxon>
        <taxon>Nocardiaceae</taxon>
        <taxon>Nocardia</taxon>
    </lineage>
</organism>
<dbReference type="SUPFAM" id="SSF54427">
    <property type="entry name" value="NTF2-like"/>
    <property type="match status" value="1"/>
</dbReference>
<dbReference type="Proteomes" id="UP000503540">
    <property type="component" value="Chromosome"/>
</dbReference>
<proteinExistence type="predicted"/>
<name>A0A6G9YSQ0_9NOCA</name>
<reference evidence="1 2" key="1">
    <citation type="journal article" date="2019" name="ACS Chem. Biol.">
        <title>Identification and Mobilization of a Cryptic Antibiotic Biosynthesis Gene Locus from a Human-Pathogenic Nocardia Isolate.</title>
        <authorList>
            <person name="Herisse M."/>
            <person name="Ishida K."/>
            <person name="Porter J.L."/>
            <person name="Howden B."/>
            <person name="Hertweck C."/>
            <person name="Stinear T.P."/>
            <person name="Pidot S.J."/>
        </authorList>
    </citation>
    <scope>NUCLEOTIDE SEQUENCE [LARGE SCALE GENOMIC DNA]</scope>
    <source>
        <strain evidence="1 2">AUSMDU00012717</strain>
    </source>
</reference>
<dbReference type="AlphaFoldDB" id="A0A6G9YSQ0"/>